<evidence type="ECO:0000259" key="6">
    <source>
        <dbReference type="PROSITE" id="PS50966"/>
    </source>
</evidence>
<dbReference type="InterPro" id="IPR007527">
    <property type="entry name" value="Znf_SWIM"/>
</dbReference>
<gene>
    <name evidence="7" type="ORF">NCGR_LOCUS11924</name>
</gene>
<feature type="domain" description="SWIM-type" evidence="6">
    <location>
        <begin position="24"/>
        <end position="56"/>
    </location>
</feature>
<proteinExistence type="predicted"/>
<keyword evidence="3" id="KW-0862">Zinc</keyword>
<feature type="compositionally biased region" description="Basic residues" evidence="5">
    <location>
        <begin position="272"/>
        <end position="283"/>
    </location>
</feature>
<name>A0A811N4Z9_9POAL</name>
<accession>A0A811N4Z9</accession>
<dbReference type="GO" id="GO:0008270">
    <property type="term" value="F:zinc ion binding"/>
    <property type="evidence" value="ECO:0007669"/>
    <property type="project" value="UniProtKB-KW"/>
</dbReference>
<reference evidence="7" key="1">
    <citation type="submission" date="2020-10" db="EMBL/GenBank/DDBJ databases">
        <authorList>
            <person name="Han B."/>
            <person name="Lu T."/>
            <person name="Zhao Q."/>
            <person name="Huang X."/>
            <person name="Zhao Y."/>
        </authorList>
    </citation>
    <scope>NUCLEOTIDE SEQUENCE</scope>
</reference>
<evidence type="ECO:0000256" key="5">
    <source>
        <dbReference type="SAM" id="MobiDB-lite"/>
    </source>
</evidence>
<dbReference type="Pfam" id="PF04434">
    <property type="entry name" value="SWIM"/>
    <property type="match status" value="1"/>
</dbReference>
<dbReference type="PANTHER" id="PTHR31973:SF191">
    <property type="entry name" value="OS05G0489400 PROTEIN"/>
    <property type="match status" value="1"/>
</dbReference>
<dbReference type="Proteomes" id="UP000604825">
    <property type="component" value="Unassembled WGS sequence"/>
</dbReference>
<evidence type="ECO:0000256" key="1">
    <source>
        <dbReference type="ARBA" id="ARBA00022723"/>
    </source>
</evidence>
<dbReference type="PANTHER" id="PTHR31973">
    <property type="entry name" value="POLYPROTEIN, PUTATIVE-RELATED"/>
    <property type="match status" value="1"/>
</dbReference>
<dbReference type="OrthoDB" id="690464at2759"/>
<sequence length="283" mass="31192">MSNTCYALPSGNGIFEVHDREWNYVVDLNGRHCECRRWDLTGIPCSHAISCLSHKRIPEDSVLPASYSIEAFKNAYSYTIFPCSDKSSWENVGGPEVQPPKYEKVGRPLKARSRAAHEVQGANGPMLIKHGVIIHCGKPGHNSATCAAKKEGQPTVKKTKRATTTIAEPEQQPIRVEQYFQEVSHPDPESHTLLSQMENPMVSQLLEEASQNLRQTPTSQPLPDSAYIISNLPPTRHTTLTTATKAGRASRKNTAAPRQKTVKKNTVAPSKKAMKAKKGQSGE</sequence>
<organism evidence="7 8">
    <name type="scientific">Miscanthus lutarioriparius</name>
    <dbReference type="NCBI Taxonomy" id="422564"/>
    <lineage>
        <taxon>Eukaryota</taxon>
        <taxon>Viridiplantae</taxon>
        <taxon>Streptophyta</taxon>
        <taxon>Embryophyta</taxon>
        <taxon>Tracheophyta</taxon>
        <taxon>Spermatophyta</taxon>
        <taxon>Magnoliopsida</taxon>
        <taxon>Liliopsida</taxon>
        <taxon>Poales</taxon>
        <taxon>Poaceae</taxon>
        <taxon>PACMAD clade</taxon>
        <taxon>Panicoideae</taxon>
        <taxon>Andropogonodae</taxon>
        <taxon>Andropogoneae</taxon>
        <taxon>Saccharinae</taxon>
        <taxon>Miscanthus</taxon>
    </lineage>
</organism>
<evidence type="ECO:0000256" key="3">
    <source>
        <dbReference type="ARBA" id="ARBA00022833"/>
    </source>
</evidence>
<evidence type="ECO:0000313" key="7">
    <source>
        <dbReference type="EMBL" id="CAD6217989.1"/>
    </source>
</evidence>
<keyword evidence="1" id="KW-0479">Metal-binding</keyword>
<dbReference type="AlphaFoldDB" id="A0A811N4Z9"/>
<dbReference type="PROSITE" id="PS50966">
    <property type="entry name" value="ZF_SWIM"/>
    <property type="match status" value="1"/>
</dbReference>
<evidence type="ECO:0000256" key="2">
    <source>
        <dbReference type="ARBA" id="ARBA00022771"/>
    </source>
</evidence>
<dbReference type="SMART" id="SM00575">
    <property type="entry name" value="ZnF_PMZ"/>
    <property type="match status" value="1"/>
</dbReference>
<keyword evidence="8" id="KW-1185">Reference proteome</keyword>
<dbReference type="EMBL" id="CAJGYO010000003">
    <property type="protein sequence ID" value="CAD6217989.1"/>
    <property type="molecule type" value="Genomic_DNA"/>
</dbReference>
<comment type="caution">
    <text evidence="7">The sequence shown here is derived from an EMBL/GenBank/DDBJ whole genome shotgun (WGS) entry which is preliminary data.</text>
</comment>
<dbReference type="InterPro" id="IPR006564">
    <property type="entry name" value="Znf_PMZ"/>
</dbReference>
<keyword evidence="2 4" id="KW-0863">Zinc-finger</keyword>
<evidence type="ECO:0000313" key="8">
    <source>
        <dbReference type="Proteomes" id="UP000604825"/>
    </source>
</evidence>
<evidence type="ECO:0000256" key="4">
    <source>
        <dbReference type="PROSITE-ProRule" id="PRU00325"/>
    </source>
</evidence>
<protein>
    <recommendedName>
        <fullName evidence="6">SWIM-type domain-containing protein</fullName>
    </recommendedName>
</protein>
<feature type="region of interest" description="Disordered" evidence="5">
    <location>
        <begin position="242"/>
        <end position="283"/>
    </location>
</feature>